<accession>A0A059KNG8</accession>
<keyword evidence="3" id="KW-1185">Reference proteome</keyword>
<feature type="region of interest" description="Disordered" evidence="1">
    <location>
        <begin position="1"/>
        <end position="30"/>
    </location>
</feature>
<dbReference type="EMBL" id="AZRA01000032">
    <property type="protein sequence ID" value="KDB52996.1"/>
    <property type="molecule type" value="Genomic_DNA"/>
</dbReference>
<sequence>MSPRGMEQERTTWGRPGPRRCSAGTGLERSAPIDRRNDRCWCMRRLIRMQPVHVLHCTHRPGFSIGARKKVQICTFLH</sequence>
<gene>
    <name evidence="2" type="ORF">X805_13580</name>
</gene>
<protein>
    <submittedName>
        <fullName evidence="2">Uncharacterized protein</fullName>
    </submittedName>
</protein>
<feature type="compositionally biased region" description="Basic and acidic residues" evidence="1">
    <location>
        <begin position="1"/>
        <end position="12"/>
    </location>
</feature>
<reference evidence="2 3" key="1">
    <citation type="journal article" date="2014" name="FEMS Microbiol. Ecol.">
        <title>Sphaerotilus natans encrusted with nanoball-shaped Fe(III) oxide minerals formed by nitrate-reducing mixotrophic Fe(II) oxidation.</title>
        <authorList>
            <person name="Park S."/>
            <person name="Kim D.H."/>
            <person name="Lee J.H."/>
            <person name="Hur H.G."/>
        </authorList>
    </citation>
    <scope>NUCLEOTIDE SEQUENCE [LARGE SCALE GENOMIC DNA]</scope>
    <source>
        <strain evidence="2 3">DSM 6575</strain>
    </source>
</reference>
<name>A0A059KNG8_9BURK</name>
<evidence type="ECO:0000313" key="2">
    <source>
        <dbReference type="EMBL" id="KDB52996.1"/>
    </source>
</evidence>
<dbReference type="AlphaFoldDB" id="A0A059KNG8"/>
<dbReference type="Proteomes" id="UP000026714">
    <property type="component" value="Unassembled WGS sequence"/>
</dbReference>
<proteinExistence type="predicted"/>
<evidence type="ECO:0000313" key="3">
    <source>
        <dbReference type="Proteomes" id="UP000026714"/>
    </source>
</evidence>
<comment type="caution">
    <text evidence="2">The sequence shown here is derived from an EMBL/GenBank/DDBJ whole genome shotgun (WGS) entry which is preliminary data.</text>
</comment>
<organism evidence="2 3">
    <name type="scientific">Sphaerotilus natans subsp. natans DSM 6575</name>
    <dbReference type="NCBI Taxonomy" id="1286631"/>
    <lineage>
        <taxon>Bacteria</taxon>
        <taxon>Pseudomonadati</taxon>
        <taxon>Pseudomonadota</taxon>
        <taxon>Betaproteobacteria</taxon>
        <taxon>Burkholderiales</taxon>
        <taxon>Sphaerotilaceae</taxon>
        <taxon>Sphaerotilus</taxon>
    </lineage>
</organism>
<evidence type="ECO:0000256" key="1">
    <source>
        <dbReference type="SAM" id="MobiDB-lite"/>
    </source>
</evidence>